<evidence type="ECO:0000256" key="9">
    <source>
        <dbReference type="ARBA" id="ARBA00012321"/>
    </source>
</evidence>
<dbReference type="Pfam" id="PF05046">
    <property type="entry name" value="Img2"/>
    <property type="match status" value="1"/>
</dbReference>
<dbReference type="AlphaFoldDB" id="A0AAV2YRH2"/>
<evidence type="ECO:0000256" key="16">
    <source>
        <dbReference type="ARBA" id="ARBA00022989"/>
    </source>
</evidence>
<feature type="transmembrane region" description="Helical" evidence="22">
    <location>
        <begin position="43"/>
        <end position="63"/>
    </location>
</feature>
<evidence type="ECO:0000256" key="6">
    <source>
        <dbReference type="ARBA" id="ARBA00008847"/>
    </source>
</evidence>
<proteinExistence type="inferred from homology"/>
<dbReference type="GO" id="GO:0016020">
    <property type="term" value="C:membrane"/>
    <property type="evidence" value="ECO:0007669"/>
    <property type="project" value="UniProtKB-SubCell"/>
</dbReference>
<evidence type="ECO:0000313" key="24">
    <source>
        <dbReference type="EMBL" id="DAZ95994.1"/>
    </source>
</evidence>
<sequence>MVALGSSSKANQPEAWRRGRAKASITARHGTKSTMGFDDNRKIGTLLLGIGFAFLVLGVIMFFDAALLALGDVLFLSGVALTIGLSRTIRFFTRKERWRGIVCFLGGIFLVLVRWPIIGMIIQTFGFLNLFGSFFPVAVAFLRQTPVIGTFLNLPVVSDIVDRLAGSSKRGYQRFRLKLTEAVSSNREPTSAPSSDRLKQNTARTRNINMSFFHSLRQRVQQIDSLLCVGLDPHTAELPEATAQAAEAFCLRLIQETHELAAAYKPNSAFFEAFGAEGITALKKVVKAIPAGIPVLLDAKRGDISTTAAAYAVSAFDVLHSHAITLAPYMGRDSIDPFIRGHPERGCFVLCKTSNPSANDFQMLPVSSSRALFEQVALKCEEWNSEDNVGLVVGATDVEALRRVRAVTPNLWILAPGIGAQGGNLEEAVTAGLSADGMGLLVPVSRGISKAANPKQAAQELRDAINAMRVAKVAAGSTSALIANTRQSEFIKFALSFGVLKFGDFTLKSGRKSPYFFNAGLFRTGRALGQLGKFYAQAINDSGIEFDVLFGPAYKGITLAAAVAIAYSELYGVDLPFAYNRKEAKDHGEGGVLVGADMNGQRVLIIDDVITAGTAITEALDILKVANATVSGVCISLDRQEKVSPTDARSAIQRVQESYGIPVVSIANLDNLVAFLEAAPSSDPNAAFLDVIKAYRAEFGVTHAKNGAARQATRSEQSGVVAWGPIIMLSRRSLLSVSTLERVHSNRQIRRKTRHPARLRILQREPQEEIEVPALKYEPTYVPEKVSFNGWSPAPEKPVEGLPFHVKRTAVGLQLPVYRDYRNGRTRVLTILRRYKGNEDELATEMSKVCFGKEVVARPGRLEVTGDHVKDIKQWLTGLGF</sequence>
<evidence type="ECO:0000256" key="18">
    <source>
        <dbReference type="ARBA" id="ARBA00023239"/>
    </source>
</evidence>
<evidence type="ECO:0000256" key="22">
    <source>
        <dbReference type="SAM" id="Phobius"/>
    </source>
</evidence>
<dbReference type="GO" id="GO:0005840">
    <property type="term" value="C:ribosome"/>
    <property type="evidence" value="ECO:0007669"/>
    <property type="project" value="InterPro"/>
</dbReference>
<comment type="function">
    <text evidence="1">Catalyzes the transfer of a ribosyl phosphate group from 5-phosphoribose 1-diphosphate to orotate, leading to the formation of orotidine monophosphate (OMP).</text>
</comment>
<evidence type="ECO:0000256" key="7">
    <source>
        <dbReference type="ARBA" id="ARBA00011738"/>
    </source>
</evidence>
<evidence type="ECO:0000256" key="17">
    <source>
        <dbReference type="ARBA" id="ARBA00023136"/>
    </source>
</evidence>
<dbReference type="GO" id="GO:0006207">
    <property type="term" value="P:'de novo' pyrimidine nucleobase biosynthetic process"/>
    <property type="evidence" value="ECO:0007669"/>
    <property type="project" value="InterPro"/>
</dbReference>
<evidence type="ECO:0000256" key="11">
    <source>
        <dbReference type="ARBA" id="ARBA00022676"/>
    </source>
</evidence>
<dbReference type="GO" id="GO:0005737">
    <property type="term" value="C:cytoplasm"/>
    <property type="evidence" value="ECO:0007669"/>
    <property type="project" value="UniProtKB-ARBA"/>
</dbReference>
<dbReference type="EMBL" id="DAKRPA010000182">
    <property type="protein sequence ID" value="DAZ95994.1"/>
    <property type="molecule type" value="Genomic_DNA"/>
</dbReference>
<dbReference type="InterPro" id="IPR000836">
    <property type="entry name" value="PRTase_dom"/>
</dbReference>
<dbReference type="PANTHER" id="PTHR43375:SF1">
    <property type="entry name" value="OROTIDINE 5'-PHOSPHATE DECARBOXYLASE"/>
    <property type="match status" value="1"/>
</dbReference>
<dbReference type="PANTHER" id="PTHR43375">
    <property type="entry name" value="OROTIDINE 5'-PHOSPHATE DECARBOXYLASE"/>
    <property type="match status" value="1"/>
</dbReference>
<feature type="region of interest" description="Disordered" evidence="21">
    <location>
        <begin position="1"/>
        <end position="27"/>
    </location>
</feature>
<dbReference type="EC" id="2.4.2.10" evidence="8"/>
<dbReference type="GO" id="GO:0003735">
    <property type="term" value="F:structural constituent of ribosome"/>
    <property type="evidence" value="ECO:0007669"/>
    <property type="project" value="InterPro"/>
</dbReference>
<keyword evidence="16 22" id="KW-1133">Transmembrane helix</keyword>
<comment type="similarity">
    <text evidence="5">Belongs to the purine/pyrimidine phosphoribosyltransferase family. PyrE subfamily.</text>
</comment>
<evidence type="ECO:0000256" key="8">
    <source>
        <dbReference type="ARBA" id="ARBA00011971"/>
    </source>
</evidence>
<dbReference type="Pfam" id="PF00156">
    <property type="entry name" value="Pribosyltran"/>
    <property type="match status" value="1"/>
</dbReference>
<evidence type="ECO:0000256" key="5">
    <source>
        <dbReference type="ARBA" id="ARBA00006340"/>
    </source>
</evidence>
<dbReference type="InterPro" id="IPR007305">
    <property type="entry name" value="Vesicle_transpt_Got1/SFT2"/>
</dbReference>
<dbReference type="InterPro" id="IPR029057">
    <property type="entry name" value="PRTase-like"/>
</dbReference>
<dbReference type="InterPro" id="IPR011995">
    <property type="entry name" value="OMPdecase_type-2"/>
</dbReference>
<keyword evidence="11" id="KW-0328">Glycosyltransferase</keyword>
<organism evidence="24 25">
    <name type="scientific">Lagenidium giganteum</name>
    <dbReference type="NCBI Taxonomy" id="4803"/>
    <lineage>
        <taxon>Eukaryota</taxon>
        <taxon>Sar</taxon>
        <taxon>Stramenopiles</taxon>
        <taxon>Oomycota</taxon>
        <taxon>Peronosporomycetes</taxon>
        <taxon>Pythiales</taxon>
        <taxon>Pythiaceae</taxon>
    </lineage>
</organism>
<dbReference type="FunFam" id="3.20.20.70:FF:000183">
    <property type="entry name" value="Orotidine-5-phosphate decarboxylase/orotate phosphoribosyltransferase"/>
    <property type="match status" value="1"/>
</dbReference>
<comment type="pathway">
    <text evidence="4">Pyrimidine metabolism; UMP biosynthesis via de novo pathway; UMP from orotate: step 1/2.</text>
</comment>
<evidence type="ECO:0000256" key="3">
    <source>
        <dbReference type="ARBA" id="ARBA00004861"/>
    </source>
</evidence>
<comment type="subunit">
    <text evidence="7">Homodimer.</text>
</comment>
<evidence type="ECO:0000256" key="14">
    <source>
        <dbReference type="ARBA" id="ARBA00022793"/>
    </source>
</evidence>
<dbReference type="GO" id="GO:0006221">
    <property type="term" value="P:pyrimidine nucleotide biosynthetic process"/>
    <property type="evidence" value="ECO:0007669"/>
    <property type="project" value="UniProtKB-KW"/>
</dbReference>
<dbReference type="NCBIfam" id="TIGR00336">
    <property type="entry name" value="pyrE"/>
    <property type="match status" value="1"/>
</dbReference>
<name>A0AAV2YRH2_9STRA</name>
<keyword evidence="15" id="KW-0665">Pyrimidine biosynthesis</keyword>
<dbReference type="InterPro" id="IPR013785">
    <property type="entry name" value="Aldolase_TIM"/>
</dbReference>
<keyword evidence="17 22" id="KW-0472">Membrane</keyword>
<dbReference type="InterPro" id="IPR001754">
    <property type="entry name" value="OMPdeCOase_dom"/>
</dbReference>
<evidence type="ECO:0000256" key="21">
    <source>
        <dbReference type="SAM" id="MobiDB-lite"/>
    </source>
</evidence>
<evidence type="ECO:0000256" key="12">
    <source>
        <dbReference type="ARBA" id="ARBA00022679"/>
    </source>
</evidence>
<dbReference type="Gene3D" id="3.40.50.2020">
    <property type="match status" value="1"/>
</dbReference>
<evidence type="ECO:0000256" key="1">
    <source>
        <dbReference type="ARBA" id="ARBA00003769"/>
    </source>
</evidence>
<dbReference type="FunFam" id="3.40.50.2020:FF:000008">
    <property type="entry name" value="Orotate phosphoribosyltransferase"/>
    <property type="match status" value="1"/>
</dbReference>
<dbReference type="InterPro" id="IPR007740">
    <property type="entry name" value="Ribosomal_mL49"/>
</dbReference>
<dbReference type="Pfam" id="PF04178">
    <property type="entry name" value="Got1"/>
    <property type="match status" value="1"/>
</dbReference>
<comment type="similarity">
    <text evidence="6">Belongs to the OMP decarboxylase family. Type 2 subfamily.</text>
</comment>
<dbReference type="HAMAP" id="MF_01208">
    <property type="entry name" value="PyrE"/>
    <property type="match status" value="1"/>
</dbReference>
<dbReference type="GO" id="GO:0004590">
    <property type="term" value="F:orotidine-5'-phosphate decarboxylase activity"/>
    <property type="evidence" value="ECO:0007669"/>
    <property type="project" value="UniProtKB-EC"/>
</dbReference>
<dbReference type="SUPFAM" id="SSF53271">
    <property type="entry name" value="PRTase-like"/>
    <property type="match status" value="1"/>
</dbReference>
<dbReference type="Gene3D" id="3.20.20.70">
    <property type="entry name" value="Aldolase class I"/>
    <property type="match status" value="1"/>
</dbReference>
<protein>
    <recommendedName>
        <fullName evidence="10">Orotidine 5'-phosphate decarboxylase</fullName>
        <ecNumber evidence="8">2.4.2.10</ecNumber>
        <ecNumber evidence="9">4.1.1.23</ecNumber>
    </recommendedName>
    <alternativeName>
        <fullName evidence="19">OMP decarboxylase</fullName>
    </alternativeName>
</protein>
<dbReference type="InterPro" id="IPR023031">
    <property type="entry name" value="OPRT"/>
</dbReference>
<feature type="compositionally biased region" description="Polar residues" evidence="21">
    <location>
        <begin position="1"/>
        <end position="11"/>
    </location>
</feature>
<keyword evidence="25" id="KW-1185">Reference proteome</keyword>
<comment type="pathway">
    <text evidence="3">Pyrimidine metabolism; UMP biosynthesis via de novo pathway; UMP from orotate: step 2/2.</text>
</comment>
<keyword evidence="18" id="KW-0456">Lyase</keyword>
<dbReference type="NCBIfam" id="TIGR02127">
    <property type="entry name" value="pyrF_sub2"/>
    <property type="match status" value="1"/>
</dbReference>
<evidence type="ECO:0000259" key="23">
    <source>
        <dbReference type="SMART" id="SM00934"/>
    </source>
</evidence>
<evidence type="ECO:0000256" key="15">
    <source>
        <dbReference type="ARBA" id="ARBA00022975"/>
    </source>
</evidence>
<reference evidence="24" key="2">
    <citation type="journal article" date="2023" name="Microbiol Resour">
        <title>Decontamination and Annotation of the Draft Genome Sequence of the Oomycete Lagenidium giganteum ARSEF 373.</title>
        <authorList>
            <person name="Morgan W.R."/>
            <person name="Tartar A."/>
        </authorList>
    </citation>
    <scope>NUCLEOTIDE SEQUENCE</scope>
    <source>
        <strain evidence="24">ARSEF 373</strain>
    </source>
</reference>
<evidence type="ECO:0000256" key="10">
    <source>
        <dbReference type="ARBA" id="ARBA00021923"/>
    </source>
</evidence>
<dbReference type="GO" id="GO:0012505">
    <property type="term" value="C:endomembrane system"/>
    <property type="evidence" value="ECO:0007669"/>
    <property type="project" value="UniProtKB-ARBA"/>
</dbReference>
<feature type="domain" description="Orotidine 5'-phosphate decarboxylase" evidence="23">
    <location>
        <begin position="226"/>
        <end position="461"/>
    </location>
</feature>
<evidence type="ECO:0000256" key="2">
    <source>
        <dbReference type="ARBA" id="ARBA00004141"/>
    </source>
</evidence>
<dbReference type="GO" id="GO:0016192">
    <property type="term" value="P:vesicle-mediated transport"/>
    <property type="evidence" value="ECO:0007669"/>
    <property type="project" value="InterPro"/>
</dbReference>
<dbReference type="EC" id="4.1.1.23" evidence="9"/>
<evidence type="ECO:0000256" key="13">
    <source>
        <dbReference type="ARBA" id="ARBA00022692"/>
    </source>
</evidence>
<accession>A0AAV2YRH2</accession>
<gene>
    <name evidence="24" type="ORF">N0F65_009295</name>
</gene>
<dbReference type="Gene3D" id="3.30.780.10">
    <property type="entry name" value="SUI1-like domain"/>
    <property type="match status" value="1"/>
</dbReference>
<dbReference type="Proteomes" id="UP001146120">
    <property type="component" value="Unassembled WGS sequence"/>
</dbReference>
<dbReference type="Pfam" id="PF00215">
    <property type="entry name" value="OMPdecase"/>
    <property type="match status" value="1"/>
</dbReference>
<feature type="transmembrane region" description="Helical" evidence="22">
    <location>
        <begin position="98"/>
        <end position="115"/>
    </location>
</feature>
<dbReference type="InterPro" id="IPR004467">
    <property type="entry name" value="Or_phspho_trans_dom"/>
</dbReference>
<dbReference type="InterPro" id="IPR011060">
    <property type="entry name" value="RibuloseP-bd_barrel"/>
</dbReference>
<keyword evidence="14" id="KW-0210">Decarboxylase</keyword>
<dbReference type="GO" id="GO:0004588">
    <property type="term" value="F:orotate phosphoribosyltransferase activity"/>
    <property type="evidence" value="ECO:0007669"/>
    <property type="project" value="UniProtKB-EC"/>
</dbReference>
<evidence type="ECO:0000256" key="20">
    <source>
        <dbReference type="ARBA" id="ARBA00049157"/>
    </source>
</evidence>
<comment type="caution">
    <text evidence="24">The sequence shown here is derived from an EMBL/GenBank/DDBJ whole genome shotgun (WGS) entry which is preliminary data.</text>
</comment>
<evidence type="ECO:0000256" key="19">
    <source>
        <dbReference type="ARBA" id="ARBA00033428"/>
    </source>
</evidence>
<comment type="subcellular location">
    <subcellularLocation>
        <location evidence="2">Membrane</location>
        <topology evidence="2">Multi-pass membrane protein</topology>
    </subcellularLocation>
</comment>
<feature type="transmembrane region" description="Helical" evidence="22">
    <location>
        <begin position="69"/>
        <end position="86"/>
    </location>
</feature>
<dbReference type="SMART" id="SM00934">
    <property type="entry name" value="OMPdecase"/>
    <property type="match status" value="1"/>
</dbReference>
<dbReference type="GO" id="GO:0006412">
    <property type="term" value="P:translation"/>
    <property type="evidence" value="ECO:0007669"/>
    <property type="project" value="InterPro"/>
</dbReference>
<dbReference type="SUPFAM" id="SSF51366">
    <property type="entry name" value="Ribulose-phoshate binding barrel"/>
    <property type="match status" value="1"/>
</dbReference>
<reference evidence="24" key="1">
    <citation type="submission" date="2022-11" db="EMBL/GenBank/DDBJ databases">
        <authorList>
            <person name="Morgan W.R."/>
            <person name="Tartar A."/>
        </authorList>
    </citation>
    <scope>NUCLEOTIDE SEQUENCE</scope>
    <source>
        <strain evidence="24">ARSEF 373</strain>
    </source>
</reference>
<comment type="catalytic activity">
    <reaction evidence="20">
        <text>orotidine 5'-phosphate + H(+) = UMP + CO2</text>
        <dbReference type="Rhea" id="RHEA:11596"/>
        <dbReference type="ChEBI" id="CHEBI:15378"/>
        <dbReference type="ChEBI" id="CHEBI:16526"/>
        <dbReference type="ChEBI" id="CHEBI:57538"/>
        <dbReference type="ChEBI" id="CHEBI:57865"/>
        <dbReference type="EC" id="4.1.1.23"/>
    </reaction>
</comment>
<dbReference type="CDD" id="cd04725">
    <property type="entry name" value="OMP_decarboxylase_like"/>
    <property type="match status" value="1"/>
</dbReference>
<dbReference type="CDD" id="cd06223">
    <property type="entry name" value="PRTases_typeI"/>
    <property type="match status" value="1"/>
</dbReference>
<evidence type="ECO:0000313" key="25">
    <source>
        <dbReference type="Proteomes" id="UP001146120"/>
    </source>
</evidence>
<keyword evidence="13 22" id="KW-0812">Transmembrane</keyword>
<evidence type="ECO:0000256" key="4">
    <source>
        <dbReference type="ARBA" id="ARBA00004889"/>
    </source>
</evidence>
<keyword evidence="12" id="KW-0808">Transferase</keyword>